<dbReference type="Pfam" id="PF01381">
    <property type="entry name" value="HTH_3"/>
    <property type="match status" value="1"/>
</dbReference>
<dbReference type="AlphaFoldDB" id="A0A4D8Q131"/>
<keyword evidence="2" id="KW-0614">Plasmid</keyword>
<dbReference type="GO" id="GO:0003677">
    <property type="term" value="F:DNA binding"/>
    <property type="evidence" value="ECO:0007669"/>
    <property type="project" value="InterPro"/>
</dbReference>
<feature type="domain" description="HTH cro/C1-type" evidence="1">
    <location>
        <begin position="7"/>
        <end position="60"/>
    </location>
</feature>
<geneLocation type="plasmid" evidence="2">
    <name>p1</name>
</geneLocation>
<dbReference type="InterPro" id="IPR001387">
    <property type="entry name" value="Cro/C1-type_HTH"/>
</dbReference>
<dbReference type="InterPro" id="IPR010982">
    <property type="entry name" value="Lambda_DNA-bd_dom_sf"/>
</dbReference>
<sequence>MTPAQCRMARAALEWNASQLAAAAGVGVATVNRFERGGVVTTEETVTKLRVALEEAGVEFIPAGPYQGDGGAGARLRTRSGG</sequence>
<evidence type="ECO:0000259" key="1">
    <source>
        <dbReference type="PROSITE" id="PS50943"/>
    </source>
</evidence>
<dbReference type="Gene3D" id="1.10.260.40">
    <property type="entry name" value="lambda repressor-like DNA-binding domains"/>
    <property type="match status" value="1"/>
</dbReference>
<reference evidence="2 3" key="1">
    <citation type="submission" date="2018-09" db="EMBL/GenBank/DDBJ databases">
        <title>Whole genome based analysis of evolution and adaptive divergence in Indian and Brazilian strains of Azospirillum brasilense.</title>
        <authorList>
            <person name="Singh C."/>
            <person name="Tripathi A.K."/>
        </authorList>
    </citation>
    <scope>NUCLEOTIDE SEQUENCE [LARGE SCALE GENOMIC DNA]</scope>
    <source>
        <strain evidence="2 3">MTCC4036</strain>
        <plasmid evidence="2 3">p1</plasmid>
    </source>
</reference>
<evidence type="ECO:0000313" key="2">
    <source>
        <dbReference type="EMBL" id="QCO04234.1"/>
    </source>
</evidence>
<dbReference type="Proteomes" id="UP000298596">
    <property type="component" value="Plasmid p1"/>
</dbReference>
<protein>
    <submittedName>
        <fullName evidence="2">Helix-turn-helix domain-containing protein</fullName>
    </submittedName>
</protein>
<accession>A0A4D8Q131</accession>
<dbReference type="PROSITE" id="PS50943">
    <property type="entry name" value="HTH_CROC1"/>
    <property type="match status" value="1"/>
</dbReference>
<organism evidence="2 3">
    <name type="scientific">Azospirillum brasilense</name>
    <dbReference type="NCBI Taxonomy" id="192"/>
    <lineage>
        <taxon>Bacteria</taxon>
        <taxon>Pseudomonadati</taxon>
        <taxon>Pseudomonadota</taxon>
        <taxon>Alphaproteobacteria</taxon>
        <taxon>Rhodospirillales</taxon>
        <taxon>Azospirillaceae</taxon>
        <taxon>Azospirillum</taxon>
    </lineage>
</organism>
<proteinExistence type="predicted"/>
<evidence type="ECO:0000313" key="3">
    <source>
        <dbReference type="Proteomes" id="UP000298596"/>
    </source>
</evidence>
<gene>
    <name evidence="2" type="ORF">D3867_19975</name>
</gene>
<dbReference type="EMBL" id="CP032331">
    <property type="protein sequence ID" value="QCO04234.1"/>
    <property type="molecule type" value="Genomic_DNA"/>
</dbReference>
<name>A0A4D8Q131_AZOBR</name>
<dbReference type="SUPFAM" id="SSF47413">
    <property type="entry name" value="lambda repressor-like DNA-binding domains"/>
    <property type="match status" value="1"/>
</dbReference>